<dbReference type="EMBL" id="LXMD01000021">
    <property type="protein sequence ID" value="OCG74769.1"/>
    <property type="molecule type" value="Genomic_DNA"/>
</dbReference>
<dbReference type="Proteomes" id="UP000093355">
    <property type="component" value="Unassembled WGS sequence"/>
</dbReference>
<evidence type="ECO:0000313" key="2">
    <source>
        <dbReference type="Proteomes" id="UP000093355"/>
    </source>
</evidence>
<keyword evidence="2" id="KW-1185">Reference proteome</keyword>
<organism evidence="1 2">
    <name type="scientific">Microbacterium sediminis</name>
    <dbReference type="NCBI Taxonomy" id="904291"/>
    <lineage>
        <taxon>Bacteria</taxon>
        <taxon>Bacillati</taxon>
        <taxon>Actinomycetota</taxon>
        <taxon>Actinomycetes</taxon>
        <taxon>Micrococcales</taxon>
        <taxon>Microbacteriaceae</taxon>
        <taxon>Microbacterium</taxon>
    </lineage>
</organism>
<proteinExistence type="predicted"/>
<gene>
    <name evidence="1" type="ORF">A7J15_04410</name>
</gene>
<protein>
    <submittedName>
        <fullName evidence="1">Uncharacterized protein</fullName>
    </submittedName>
</protein>
<name>A0A1B9NDT7_9MICO</name>
<dbReference type="AlphaFoldDB" id="A0A1B9NDT7"/>
<dbReference type="RefSeq" id="WP_067025053.1">
    <property type="nucleotide sequence ID" value="NZ_CP038256.1"/>
</dbReference>
<sequence>MQRTESVGAWARTARFDEPIDLGLVEQQILARPLPEARGRSREGMPVAQFVAGVFFMLVPAVAPLLAFGLLWGASRETDSDVADALLIGAGVASPAGVAFPLTALMLWAQKRRRSVFVTTVAVVAPVVSIAATALLWTPGLPVTTAVFVGNLASAVLSVILCALVFLASRPETEEAVEREAEEASREEALRLKERTIALHVLHDRGLIDVATYERAIDMPLGSWGELSRKRG</sequence>
<comment type="caution">
    <text evidence="1">The sequence shown here is derived from an EMBL/GenBank/DDBJ whole genome shotgun (WGS) entry which is preliminary data.</text>
</comment>
<accession>A0A1B9NDT7</accession>
<reference evidence="1 2" key="1">
    <citation type="submission" date="2016-05" db="EMBL/GenBank/DDBJ databases">
        <authorList>
            <person name="Lavstsen T."/>
            <person name="Jespersen J.S."/>
        </authorList>
    </citation>
    <scope>NUCLEOTIDE SEQUENCE [LARGE SCALE GENOMIC DNA]</scope>
    <source>
        <strain evidence="1 2">YLB-01</strain>
    </source>
</reference>
<evidence type="ECO:0000313" key="1">
    <source>
        <dbReference type="EMBL" id="OCG74769.1"/>
    </source>
</evidence>